<dbReference type="Gene3D" id="1.10.357.10">
    <property type="entry name" value="Tetracycline Repressor, domain 2"/>
    <property type="match status" value="1"/>
</dbReference>
<dbReference type="SUPFAM" id="SSF46689">
    <property type="entry name" value="Homeodomain-like"/>
    <property type="match status" value="1"/>
</dbReference>
<feature type="DNA-binding region" description="H-T-H motif" evidence="4">
    <location>
        <begin position="69"/>
        <end position="88"/>
    </location>
</feature>
<evidence type="ECO:0000313" key="6">
    <source>
        <dbReference type="EMBL" id="GAA2470771.1"/>
    </source>
</evidence>
<evidence type="ECO:0000256" key="4">
    <source>
        <dbReference type="PROSITE-ProRule" id="PRU00335"/>
    </source>
</evidence>
<evidence type="ECO:0000259" key="5">
    <source>
        <dbReference type="PROSITE" id="PS50977"/>
    </source>
</evidence>
<dbReference type="EMBL" id="BAAARE010000002">
    <property type="protein sequence ID" value="GAA2470771.1"/>
    <property type="molecule type" value="Genomic_DNA"/>
</dbReference>
<protein>
    <submittedName>
        <fullName evidence="6">TetR family transcriptional regulator</fullName>
    </submittedName>
</protein>
<proteinExistence type="predicted"/>
<accession>A0ABN3KVG9</accession>
<keyword evidence="7" id="KW-1185">Reference proteome</keyword>
<evidence type="ECO:0000256" key="2">
    <source>
        <dbReference type="ARBA" id="ARBA00023125"/>
    </source>
</evidence>
<dbReference type="Pfam" id="PF00440">
    <property type="entry name" value="TetR_N"/>
    <property type="match status" value="1"/>
</dbReference>
<dbReference type="PRINTS" id="PR00455">
    <property type="entry name" value="HTHTETR"/>
</dbReference>
<dbReference type="Pfam" id="PF17754">
    <property type="entry name" value="TetR_C_14"/>
    <property type="match status" value="1"/>
</dbReference>
<dbReference type="PANTHER" id="PTHR30055">
    <property type="entry name" value="HTH-TYPE TRANSCRIPTIONAL REGULATOR RUTR"/>
    <property type="match status" value="1"/>
</dbReference>
<dbReference type="InterPro" id="IPR001647">
    <property type="entry name" value="HTH_TetR"/>
</dbReference>
<gene>
    <name evidence="6" type="ORF">GCM10009858_05080</name>
</gene>
<dbReference type="InterPro" id="IPR009057">
    <property type="entry name" value="Homeodomain-like_sf"/>
</dbReference>
<dbReference type="InterPro" id="IPR050109">
    <property type="entry name" value="HTH-type_TetR-like_transc_reg"/>
</dbReference>
<feature type="domain" description="HTH tetR-type" evidence="5">
    <location>
        <begin position="46"/>
        <end position="106"/>
    </location>
</feature>
<evidence type="ECO:0000256" key="1">
    <source>
        <dbReference type="ARBA" id="ARBA00023015"/>
    </source>
</evidence>
<dbReference type="Proteomes" id="UP001500730">
    <property type="component" value="Unassembled WGS sequence"/>
</dbReference>
<organism evidence="6 7">
    <name type="scientific">Terrabacter carboxydivorans</name>
    <dbReference type="NCBI Taxonomy" id="619730"/>
    <lineage>
        <taxon>Bacteria</taxon>
        <taxon>Bacillati</taxon>
        <taxon>Actinomycetota</taxon>
        <taxon>Actinomycetes</taxon>
        <taxon>Micrococcales</taxon>
        <taxon>Intrasporangiaceae</taxon>
        <taxon>Terrabacter</taxon>
    </lineage>
</organism>
<dbReference type="PROSITE" id="PS50977">
    <property type="entry name" value="HTH_TETR_2"/>
    <property type="match status" value="1"/>
</dbReference>
<comment type="caution">
    <text evidence="6">The sequence shown here is derived from an EMBL/GenBank/DDBJ whole genome shotgun (WGS) entry which is preliminary data.</text>
</comment>
<evidence type="ECO:0000256" key="3">
    <source>
        <dbReference type="ARBA" id="ARBA00023163"/>
    </source>
</evidence>
<keyword evidence="2 4" id="KW-0238">DNA-binding</keyword>
<keyword evidence="1" id="KW-0805">Transcription regulation</keyword>
<evidence type="ECO:0000313" key="7">
    <source>
        <dbReference type="Proteomes" id="UP001500730"/>
    </source>
</evidence>
<sequence>MVTLLIPTDATLPDAATVMSVCDISTIALMSGSVIARIQAMGRWEPDAHGRLMAAAIELSLEHGFEQTTVADIAARAGLTERTFYRHYADKREVLFSGSIDLHALLAESIAAQADSAPPIEAVAAALDTVSGLMQQNREGSRLRQRVIDANPMLRERELIKLASLGAAMAEALRARGVTDPTASLTAEAGIAAFKVGFETWINDSTDAHDLQHHVSECFAQLRAVTAGH</sequence>
<reference evidence="6 7" key="1">
    <citation type="journal article" date="2019" name="Int. J. Syst. Evol. Microbiol.">
        <title>The Global Catalogue of Microorganisms (GCM) 10K type strain sequencing project: providing services to taxonomists for standard genome sequencing and annotation.</title>
        <authorList>
            <consortium name="The Broad Institute Genomics Platform"/>
            <consortium name="The Broad Institute Genome Sequencing Center for Infectious Disease"/>
            <person name="Wu L."/>
            <person name="Ma J."/>
        </authorList>
    </citation>
    <scope>NUCLEOTIDE SEQUENCE [LARGE SCALE GENOMIC DNA]</scope>
    <source>
        <strain evidence="6 7">JCM 16259</strain>
    </source>
</reference>
<keyword evidence="3" id="KW-0804">Transcription</keyword>
<name>A0ABN3KVG9_9MICO</name>
<dbReference type="PANTHER" id="PTHR30055:SF238">
    <property type="entry name" value="MYCOFACTOCIN BIOSYNTHESIS TRANSCRIPTIONAL REGULATOR MFTR-RELATED"/>
    <property type="match status" value="1"/>
</dbReference>
<dbReference type="InterPro" id="IPR041347">
    <property type="entry name" value="MftR_C"/>
</dbReference>